<dbReference type="Proteomes" id="UP001254608">
    <property type="component" value="Unassembled WGS sequence"/>
</dbReference>
<keyword evidence="5" id="KW-1185">Reference proteome</keyword>
<dbReference type="RefSeq" id="WP_311364075.1">
    <property type="nucleotide sequence ID" value="NZ_JAVRIC010000005.1"/>
</dbReference>
<evidence type="ECO:0000313" key="4">
    <source>
        <dbReference type="EMBL" id="MDT0496681.1"/>
    </source>
</evidence>
<dbReference type="EMBL" id="JAVRIC010000005">
    <property type="protein sequence ID" value="MDT0496681.1"/>
    <property type="molecule type" value="Genomic_DNA"/>
</dbReference>
<dbReference type="SUPFAM" id="SSF54427">
    <property type="entry name" value="NTF2-like"/>
    <property type="match status" value="1"/>
</dbReference>
<evidence type="ECO:0000313" key="5">
    <source>
        <dbReference type="Proteomes" id="UP001254608"/>
    </source>
</evidence>
<gene>
    <name evidence="4" type="ORF">RM530_04805</name>
</gene>
<dbReference type="InterPro" id="IPR032710">
    <property type="entry name" value="NTF2-like_dom_sf"/>
</dbReference>
<dbReference type="Gene3D" id="3.10.450.50">
    <property type="match status" value="1"/>
</dbReference>
<comment type="caution">
    <text evidence="4">The sequence shown here is derived from an EMBL/GenBank/DDBJ whole genome shotgun (WGS) entry which is preliminary data.</text>
</comment>
<dbReference type="InterPro" id="IPR023006">
    <property type="entry name" value="YchJ-like"/>
</dbReference>
<name>A0ABU2WHD0_9GAMM</name>
<evidence type="ECO:0000259" key="3">
    <source>
        <dbReference type="Pfam" id="PF17775"/>
    </source>
</evidence>
<dbReference type="InterPro" id="IPR048469">
    <property type="entry name" value="YchJ-like_M"/>
</dbReference>
<organism evidence="4 5">
    <name type="scientific">Banduia mediterranea</name>
    <dbReference type="NCBI Taxonomy" id="3075609"/>
    <lineage>
        <taxon>Bacteria</taxon>
        <taxon>Pseudomonadati</taxon>
        <taxon>Pseudomonadota</taxon>
        <taxon>Gammaproteobacteria</taxon>
        <taxon>Nevskiales</taxon>
        <taxon>Algiphilaceae</taxon>
        <taxon>Banduia</taxon>
    </lineage>
</organism>
<dbReference type="Pfam" id="PF02810">
    <property type="entry name" value="SEC-C"/>
    <property type="match status" value="1"/>
</dbReference>
<comment type="similarity">
    <text evidence="1 2">Belongs to the UPF0225 family.</text>
</comment>
<dbReference type="Pfam" id="PF17775">
    <property type="entry name" value="YchJ_M-like"/>
    <property type="match status" value="1"/>
</dbReference>
<dbReference type="InterPro" id="IPR004027">
    <property type="entry name" value="SEC_C_motif"/>
</dbReference>
<dbReference type="HAMAP" id="MF_00612">
    <property type="entry name" value="UPF0225"/>
    <property type="match status" value="1"/>
</dbReference>
<reference evidence="4 5" key="1">
    <citation type="submission" date="2023-09" db="EMBL/GenBank/DDBJ databases">
        <authorList>
            <person name="Rey-Velasco X."/>
        </authorList>
    </citation>
    <scope>NUCLEOTIDE SEQUENCE [LARGE SCALE GENOMIC DNA]</scope>
    <source>
        <strain evidence="4 5">W345</strain>
    </source>
</reference>
<evidence type="ECO:0000256" key="1">
    <source>
        <dbReference type="ARBA" id="ARBA00010839"/>
    </source>
</evidence>
<feature type="domain" description="YchJ-like middle NTF2-like" evidence="3">
    <location>
        <begin position="29"/>
        <end position="122"/>
    </location>
</feature>
<evidence type="ECO:0000256" key="2">
    <source>
        <dbReference type="HAMAP-Rule" id="MF_00612"/>
    </source>
</evidence>
<protein>
    <recommendedName>
        <fullName evidence="2">UPF0225 protein RM530_04805</fullName>
    </recommendedName>
</protein>
<accession>A0ABU2WHD0</accession>
<proteinExistence type="inferred from homology"/>
<sequence>MSVEACPCGSGRSLSDCCARWHGGLPAPSAEALMRSRYSAFVLGLESYLRATWHISTRPQSLSLPDAQKWLGLSIKRHETVGDAAQVEFVARFRVGGGSAQRQHERSRFVREPDGRWYYVDGEML</sequence>